<dbReference type="EMBL" id="LCPF01000001">
    <property type="protein sequence ID" value="KKU91698.1"/>
    <property type="molecule type" value="Genomic_DNA"/>
</dbReference>
<evidence type="ECO:0000313" key="2">
    <source>
        <dbReference type="EMBL" id="KKU91698.1"/>
    </source>
</evidence>
<dbReference type="AlphaFoldDB" id="A0A0G1WMY2"/>
<reference evidence="2 3" key="1">
    <citation type="journal article" date="2015" name="Nature">
        <title>rRNA introns, odd ribosomes, and small enigmatic genomes across a large radiation of phyla.</title>
        <authorList>
            <person name="Brown C.T."/>
            <person name="Hug L.A."/>
            <person name="Thomas B.C."/>
            <person name="Sharon I."/>
            <person name="Castelle C.J."/>
            <person name="Singh A."/>
            <person name="Wilkins M.J."/>
            <person name="Williams K.H."/>
            <person name="Banfield J.F."/>
        </authorList>
    </citation>
    <scope>NUCLEOTIDE SEQUENCE [LARGE SCALE GENOMIC DNA]</scope>
</reference>
<accession>A0A0G1WMY2</accession>
<organism evidence="2 3">
    <name type="scientific">Candidatus Jorgensenbacteria bacterium GW2011_GWA1_48_11</name>
    <dbReference type="NCBI Taxonomy" id="1618660"/>
    <lineage>
        <taxon>Bacteria</taxon>
        <taxon>Candidatus Joergenseniibacteriota</taxon>
    </lineage>
</organism>
<proteinExistence type="predicted"/>
<evidence type="ECO:0000313" key="3">
    <source>
        <dbReference type="Proteomes" id="UP000034956"/>
    </source>
</evidence>
<protein>
    <submittedName>
        <fullName evidence="2">Uncharacterized protein</fullName>
    </submittedName>
</protein>
<feature type="compositionally biased region" description="Low complexity" evidence="1">
    <location>
        <begin position="473"/>
        <end position="488"/>
    </location>
</feature>
<feature type="region of interest" description="Disordered" evidence="1">
    <location>
        <begin position="459"/>
        <end position="504"/>
    </location>
</feature>
<feature type="region of interest" description="Disordered" evidence="1">
    <location>
        <begin position="401"/>
        <end position="424"/>
    </location>
</feature>
<feature type="compositionally biased region" description="Pro residues" evidence="1">
    <location>
        <begin position="489"/>
        <end position="499"/>
    </location>
</feature>
<dbReference type="Proteomes" id="UP000034956">
    <property type="component" value="Unassembled WGS sequence"/>
</dbReference>
<evidence type="ECO:0000256" key="1">
    <source>
        <dbReference type="SAM" id="MobiDB-lite"/>
    </source>
</evidence>
<name>A0A0G1WMY2_9BACT</name>
<comment type="caution">
    <text evidence="2">The sequence shown here is derived from an EMBL/GenBank/DDBJ whole genome shotgun (WGS) entry which is preliminary data.</text>
</comment>
<gene>
    <name evidence="2" type="ORF">UY23_C0001G0304</name>
</gene>
<sequence length="513" mass="54621">MRTKYLLSGIILSAGIVTAVFLITNVFAQTASAPAGNTANVQFPVPELGNCRSETDCRSFCDKPENSQACLSFAEKNNLMSAEEIAAAKKFLAVGKGPGGCTTKDSCENYCNSTDHINECVAFAEKTGILPPQDLAEAKKVQAALARGLTPPGNCKSKQDCDNYCSDPGHMEECVTFAEKAGFMPENEIAEAHKVLAAIKKGAKPPPCRGKAECDAYCAEPVNFEQCISFAEAAGFMTPDEAVMARKTGGKGPGDCKSKEQCEVFCEDPANQEICFNFAKEHGLISQADLQKMEEGRGQMMRGFTQAPPEVMECLTGALGSETIEKLKTGTAMPSRDIGDKMRECFERIGPPGFEGGGAPGGFSGPGGCSSPEECMKFCESNPEACQNFKPSSIMPPVNFEPNNQPPGDFRPPENMQPLEGGTPSGPMPGMMSPQGLLPGQEFNPLQTFSPGSMPPPGSLGGADIMQPPSAEQIQQMMQQGIQQFQQMAPPPESAPPPSGGNLWQAVKDFFSR</sequence>